<name>A0A9D1FG48_9PROT</name>
<reference evidence="2" key="2">
    <citation type="journal article" date="2021" name="PeerJ">
        <title>Extensive microbial diversity within the chicken gut microbiome revealed by metagenomics and culture.</title>
        <authorList>
            <person name="Gilroy R."/>
            <person name="Ravi A."/>
            <person name="Getino M."/>
            <person name="Pursley I."/>
            <person name="Horton D.L."/>
            <person name="Alikhan N.F."/>
            <person name="Baker D."/>
            <person name="Gharbi K."/>
            <person name="Hall N."/>
            <person name="Watson M."/>
            <person name="Adriaenssens E.M."/>
            <person name="Foster-Nyarko E."/>
            <person name="Jarju S."/>
            <person name="Secka A."/>
            <person name="Antonio M."/>
            <person name="Oren A."/>
            <person name="Chaudhuri R.R."/>
            <person name="La Ragione R."/>
            <person name="Hildebrand F."/>
            <person name="Pallen M.J."/>
        </authorList>
    </citation>
    <scope>NUCLEOTIDE SEQUENCE</scope>
    <source>
        <strain evidence="2">ChiGjej3B3-5194</strain>
    </source>
</reference>
<dbReference type="AlphaFoldDB" id="A0A9D1FG48"/>
<evidence type="ECO:0000313" key="3">
    <source>
        <dbReference type="Proteomes" id="UP000886742"/>
    </source>
</evidence>
<sequence>MKKDHKKQTAAQRVFSTYTIYISNMVIDKFGGSYTTLGTIHNTWRREFPYSKEIENFLIFNTKMYIRFLDSRDSNSTNPQFLEALAREIADYLSAYTVRNPKHANRKKAKEVLKIELYDESSYIQNLLARQAVARDARDSSRRHTYKRPNGPKKKKQMQDAQSKFNNARNQQNSKIIEIVVKKR</sequence>
<protein>
    <submittedName>
        <fullName evidence="2">Uncharacterized protein</fullName>
    </submittedName>
</protein>
<evidence type="ECO:0000256" key="1">
    <source>
        <dbReference type="SAM" id="MobiDB-lite"/>
    </source>
</evidence>
<dbReference type="Proteomes" id="UP000886742">
    <property type="component" value="Unassembled WGS sequence"/>
</dbReference>
<comment type="caution">
    <text evidence="2">The sequence shown here is derived from an EMBL/GenBank/DDBJ whole genome shotgun (WGS) entry which is preliminary data.</text>
</comment>
<dbReference type="EMBL" id="DVJI01000004">
    <property type="protein sequence ID" value="HIS70498.1"/>
    <property type="molecule type" value="Genomic_DNA"/>
</dbReference>
<reference evidence="2" key="1">
    <citation type="submission" date="2020-10" db="EMBL/GenBank/DDBJ databases">
        <authorList>
            <person name="Gilroy R."/>
        </authorList>
    </citation>
    <scope>NUCLEOTIDE SEQUENCE</scope>
    <source>
        <strain evidence="2">ChiGjej3B3-5194</strain>
    </source>
</reference>
<feature type="compositionally biased region" description="Basic residues" evidence="1">
    <location>
        <begin position="143"/>
        <end position="156"/>
    </location>
</feature>
<feature type="region of interest" description="Disordered" evidence="1">
    <location>
        <begin position="134"/>
        <end position="169"/>
    </location>
</feature>
<proteinExistence type="predicted"/>
<feature type="compositionally biased region" description="Polar residues" evidence="1">
    <location>
        <begin position="159"/>
        <end position="169"/>
    </location>
</feature>
<evidence type="ECO:0000313" key="2">
    <source>
        <dbReference type="EMBL" id="HIS70498.1"/>
    </source>
</evidence>
<gene>
    <name evidence="2" type="ORF">IAD02_00715</name>
</gene>
<accession>A0A9D1FG48</accession>
<organism evidence="2 3">
    <name type="scientific">Candidatus Enterousia intestinigallinarum</name>
    <dbReference type="NCBI Taxonomy" id="2840790"/>
    <lineage>
        <taxon>Bacteria</taxon>
        <taxon>Pseudomonadati</taxon>
        <taxon>Pseudomonadota</taxon>
        <taxon>Alphaproteobacteria</taxon>
        <taxon>Candidatus Enterousia</taxon>
    </lineage>
</organism>